<dbReference type="InterPro" id="IPR004398">
    <property type="entry name" value="RNA_MeTrfase_RsmD"/>
</dbReference>
<gene>
    <name evidence="3" type="ORF">H5P30_17485</name>
</gene>
<sequence length="189" mass="20975">MRITGGKAAGVRLQVPKKGPEVRPATDRMRESVFSSLGPDIGNTRILDLFAGTGAYGLEALSRGAREVIWVESARKTASLLELNRQEVEKSMGQRSSSRVLIRDIRKHGLRAGERFDYIFADPPYELADRLLSEIFLIAGQHLAESADSKFLLEVPGRLTVEESGWEETRRFGGDKSGPSLRVFVRTSE</sequence>
<organism evidence="3 4">
    <name type="scientific">Puniceicoccus vermicola</name>
    <dbReference type="NCBI Taxonomy" id="388746"/>
    <lineage>
        <taxon>Bacteria</taxon>
        <taxon>Pseudomonadati</taxon>
        <taxon>Verrucomicrobiota</taxon>
        <taxon>Opitutia</taxon>
        <taxon>Puniceicoccales</taxon>
        <taxon>Puniceicoccaceae</taxon>
        <taxon>Puniceicoccus</taxon>
    </lineage>
</organism>
<name>A0A7X1E7C7_9BACT</name>
<evidence type="ECO:0000256" key="2">
    <source>
        <dbReference type="ARBA" id="ARBA00022679"/>
    </source>
</evidence>
<dbReference type="Pfam" id="PF03602">
    <property type="entry name" value="Cons_hypoth95"/>
    <property type="match status" value="1"/>
</dbReference>
<dbReference type="AlphaFoldDB" id="A0A7X1E7C7"/>
<accession>A0A7X1E7C7</accession>
<keyword evidence="2 3" id="KW-0808">Transferase</keyword>
<dbReference type="GO" id="GO:0003676">
    <property type="term" value="F:nucleic acid binding"/>
    <property type="evidence" value="ECO:0007669"/>
    <property type="project" value="InterPro"/>
</dbReference>
<dbReference type="Proteomes" id="UP000525652">
    <property type="component" value="Unassembled WGS sequence"/>
</dbReference>
<proteinExistence type="predicted"/>
<dbReference type="EMBL" id="JACHVA010000127">
    <property type="protein sequence ID" value="MBC2603577.1"/>
    <property type="molecule type" value="Genomic_DNA"/>
</dbReference>
<protein>
    <submittedName>
        <fullName evidence="3">RsmD family RNA methyltransferase</fullName>
    </submittedName>
</protein>
<comment type="caution">
    <text evidence="3">The sequence shown here is derived from an EMBL/GenBank/DDBJ whole genome shotgun (WGS) entry which is preliminary data.</text>
</comment>
<keyword evidence="1 3" id="KW-0489">Methyltransferase</keyword>
<dbReference type="PANTHER" id="PTHR43542">
    <property type="entry name" value="METHYLTRANSFERASE"/>
    <property type="match status" value="1"/>
</dbReference>
<keyword evidence="4" id="KW-1185">Reference proteome</keyword>
<evidence type="ECO:0000313" key="4">
    <source>
        <dbReference type="Proteomes" id="UP000525652"/>
    </source>
</evidence>
<dbReference type="InterPro" id="IPR029063">
    <property type="entry name" value="SAM-dependent_MTases_sf"/>
</dbReference>
<dbReference type="PROSITE" id="PS00092">
    <property type="entry name" value="N6_MTASE"/>
    <property type="match status" value="1"/>
</dbReference>
<dbReference type="GO" id="GO:0031167">
    <property type="term" value="P:rRNA methylation"/>
    <property type="evidence" value="ECO:0007669"/>
    <property type="project" value="InterPro"/>
</dbReference>
<dbReference type="CDD" id="cd02440">
    <property type="entry name" value="AdoMet_MTases"/>
    <property type="match status" value="1"/>
</dbReference>
<evidence type="ECO:0000256" key="1">
    <source>
        <dbReference type="ARBA" id="ARBA00022603"/>
    </source>
</evidence>
<dbReference type="GO" id="GO:0008168">
    <property type="term" value="F:methyltransferase activity"/>
    <property type="evidence" value="ECO:0007669"/>
    <property type="project" value="UniProtKB-KW"/>
</dbReference>
<dbReference type="RefSeq" id="WP_185694200.1">
    <property type="nucleotide sequence ID" value="NZ_JACHVA010000127.1"/>
</dbReference>
<reference evidence="3 4" key="1">
    <citation type="submission" date="2020-07" db="EMBL/GenBank/DDBJ databases">
        <authorList>
            <person name="Feng X."/>
        </authorList>
    </citation>
    <scope>NUCLEOTIDE SEQUENCE [LARGE SCALE GENOMIC DNA]</scope>
    <source>
        <strain evidence="3 4">JCM14086</strain>
    </source>
</reference>
<dbReference type="SUPFAM" id="SSF53335">
    <property type="entry name" value="S-adenosyl-L-methionine-dependent methyltransferases"/>
    <property type="match status" value="1"/>
</dbReference>
<dbReference type="PANTHER" id="PTHR43542:SF1">
    <property type="entry name" value="METHYLTRANSFERASE"/>
    <property type="match status" value="1"/>
</dbReference>
<dbReference type="InterPro" id="IPR002052">
    <property type="entry name" value="DNA_methylase_N6_adenine_CS"/>
</dbReference>
<dbReference type="Gene3D" id="3.40.50.150">
    <property type="entry name" value="Vaccinia Virus protein VP39"/>
    <property type="match status" value="1"/>
</dbReference>
<evidence type="ECO:0000313" key="3">
    <source>
        <dbReference type="EMBL" id="MBC2603577.1"/>
    </source>
</evidence>